<dbReference type="HOGENOM" id="CLU_1715128_0_0_1"/>
<protein>
    <recommendedName>
        <fullName evidence="3">DUF4774 domain-containing protein</fullName>
    </recommendedName>
</protein>
<feature type="non-terminal residue" evidence="4">
    <location>
        <position position="1"/>
    </location>
</feature>
<sequence length="153" mass="15943">MKSILLTFPFVFFSGTPGRETVQPQLVGQFRFTPNGGQDFYQYRDDLENDAIVVDATFDAPQSSFDGRDSLRDEDAASSTSAAPPPAENEPEPSMAQAGPQATAIAGPGGVAGSAPRATAIVGKAGLAISSPQATAVAGTKEEERKKIPAKKD</sequence>
<evidence type="ECO:0000259" key="3">
    <source>
        <dbReference type="Pfam" id="PF15999"/>
    </source>
</evidence>
<accession>N6TM47</accession>
<feature type="signal peptide" evidence="2">
    <location>
        <begin position="1"/>
        <end position="18"/>
    </location>
</feature>
<dbReference type="Pfam" id="PF15999">
    <property type="entry name" value="DUF4774"/>
    <property type="match status" value="1"/>
</dbReference>
<feature type="region of interest" description="Disordered" evidence="1">
    <location>
        <begin position="129"/>
        <end position="153"/>
    </location>
</feature>
<feature type="domain" description="DUF4774" evidence="3">
    <location>
        <begin position="96"/>
        <end position="140"/>
    </location>
</feature>
<organism evidence="4">
    <name type="scientific">Dendroctonus ponderosae</name>
    <name type="common">Mountain pine beetle</name>
    <dbReference type="NCBI Taxonomy" id="77166"/>
    <lineage>
        <taxon>Eukaryota</taxon>
        <taxon>Metazoa</taxon>
        <taxon>Ecdysozoa</taxon>
        <taxon>Arthropoda</taxon>
        <taxon>Hexapoda</taxon>
        <taxon>Insecta</taxon>
        <taxon>Pterygota</taxon>
        <taxon>Neoptera</taxon>
        <taxon>Endopterygota</taxon>
        <taxon>Coleoptera</taxon>
        <taxon>Polyphaga</taxon>
        <taxon>Cucujiformia</taxon>
        <taxon>Curculionidae</taxon>
        <taxon>Scolytinae</taxon>
        <taxon>Dendroctonus</taxon>
    </lineage>
</organism>
<reference evidence="5" key="2">
    <citation type="submission" date="2024-08" db="UniProtKB">
        <authorList>
            <consortium name="EnsemblMetazoa"/>
        </authorList>
    </citation>
    <scope>IDENTIFICATION</scope>
</reference>
<feature type="chain" id="PRO_5010971812" description="DUF4774 domain-containing protein" evidence="2">
    <location>
        <begin position="19"/>
        <end position="153"/>
    </location>
</feature>
<dbReference type="Proteomes" id="UP000019118">
    <property type="component" value="Unassembled WGS sequence"/>
</dbReference>
<dbReference type="OrthoDB" id="6784051at2759"/>
<dbReference type="EMBL" id="KB740085">
    <property type="protein sequence ID" value="ENN81524.1"/>
    <property type="molecule type" value="Genomic_DNA"/>
</dbReference>
<evidence type="ECO:0000313" key="5">
    <source>
        <dbReference type="EnsemblMetazoa" id="XP_019773431.1"/>
    </source>
</evidence>
<evidence type="ECO:0000256" key="2">
    <source>
        <dbReference type="SAM" id="SignalP"/>
    </source>
</evidence>
<feature type="compositionally biased region" description="Basic and acidic residues" evidence="1">
    <location>
        <begin position="140"/>
        <end position="153"/>
    </location>
</feature>
<dbReference type="EnsemblMetazoa" id="XM_019917872.1">
    <property type="protein sequence ID" value="XP_019773431.1"/>
    <property type="gene ID" value="LOC109546765"/>
</dbReference>
<reference evidence="4 6" key="1">
    <citation type="journal article" date="2013" name="Genome Biol.">
        <title>Draft genome of the mountain pine beetle, Dendroctonus ponderosae Hopkins, a major forest pest.</title>
        <authorList>
            <person name="Keeling C.I."/>
            <person name="Yuen M.M."/>
            <person name="Liao N.Y."/>
            <person name="Docking T.R."/>
            <person name="Chan S.K."/>
            <person name="Taylor G.A."/>
            <person name="Palmquist D.L."/>
            <person name="Jackman S.D."/>
            <person name="Nguyen A."/>
            <person name="Li M."/>
            <person name="Henderson H."/>
            <person name="Janes J.K."/>
            <person name="Zhao Y."/>
            <person name="Pandoh P."/>
            <person name="Moore R."/>
            <person name="Sperling F.A."/>
            <person name="Huber D.P."/>
            <person name="Birol I."/>
            <person name="Jones S.J."/>
            <person name="Bohlmann J."/>
        </authorList>
    </citation>
    <scope>NUCLEOTIDE SEQUENCE</scope>
</reference>
<feature type="region of interest" description="Disordered" evidence="1">
    <location>
        <begin position="59"/>
        <end position="115"/>
    </location>
</feature>
<evidence type="ECO:0000256" key="1">
    <source>
        <dbReference type="SAM" id="MobiDB-lite"/>
    </source>
</evidence>
<dbReference type="InterPro" id="IPR031942">
    <property type="entry name" value="DUF4774"/>
</dbReference>
<gene>
    <name evidence="5" type="primary">109546765</name>
    <name evidence="4" type="ORF">YQE_02053</name>
</gene>
<evidence type="ECO:0000313" key="6">
    <source>
        <dbReference type="Proteomes" id="UP000019118"/>
    </source>
</evidence>
<keyword evidence="6" id="KW-1185">Reference proteome</keyword>
<keyword evidence="2" id="KW-0732">Signal</keyword>
<dbReference type="AlphaFoldDB" id="N6TM47"/>
<proteinExistence type="predicted"/>
<evidence type="ECO:0000313" key="4">
    <source>
        <dbReference type="EMBL" id="ENN81524.1"/>
    </source>
</evidence>
<feature type="compositionally biased region" description="Basic and acidic residues" evidence="1">
    <location>
        <begin position="66"/>
        <end position="75"/>
    </location>
</feature>
<name>N6TM47_DENPD</name>